<organism evidence="3 4">
    <name type="scientific">Geobacillus icigianus</name>
    <dbReference type="NCBI Taxonomy" id="1430331"/>
    <lineage>
        <taxon>Bacteria</taxon>
        <taxon>Bacillati</taxon>
        <taxon>Bacillota</taxon>
        <taxon>Bacilli</taxon>
        <taxon>Bacillales</taxon>
        <taxon>Anoxybacillaceae</taxon>
        <taxon>Geobacillus</taxon>
    </lineage>
</organism>
<gene>
    <name evidence="3" type="ORF">EP10_002689</name>
</gene>
<evidence type="ECO:0000313" key="3">
    <source>
        <dbReference type="EMBL" id="MEB3751834.1"/>
    </source>
</evidence>
<reference evidence="3 4" key="1">
    <citation type="journal article" date="2014" name="Genome Announc.">
        <title>Draft Genome Sequence of Geobacillus icigianus Strain G1w1T Isolated from Hot Springs in the Valley of Geysers, Kamchatka (Russian Federation).</title>
        <authorList>
            <person name="Bryanskaya A.V."/>
            <person name="Rozanov A.S."/>
            <person name="Logacheva M.D."/>
            <person name="Kotenko A.V."/>
            <person name="Peltek S.E."/>
        </authorList>
    </citation>
    <scope>NUCLEOTIDE SEQUENCE [LARGE SCALE GENOMIC DNA]</scope>
    <source>
        <strain evidence="3 4">G1w1</strain>
    </source>
</reference>
<dbReference type="RefSeq" id="WP_033019037.1">
    <property type="nucleotide sequence ID" value="NZ_JPYA02000003.1"/>
</dbReference>
<dbReference type="Pfam" id="PF03787">
    <property type="entry name" value="RAMPs"/>
    <property type="match status" value="1"/>
</dbReference>
<dbReference type="Proteomes" id="UP000029267">
    <property type="component" value="Unassembled WGS sequence"/>
</dbReference>
<sequence>MLQNEYTCEIITPLVAKGADKSILELRASALKGVMRFWWRALHGHLSFEELRKREGELFGESGMSQSPLTVRVWSIFPSGETYLLPHKKQVRTRSYKCGQSFKVVLKARKHLELYDRLFKIVVLLGGWGMRSRRGFGSITIRKINGNPYALPSDSLGIKCLLDDFYDKSGIARPMIDVRESAIVVSSNRDNRFPYIKMIEVGDVWTNADSLLQRIAQSASDHNHEHKRIAKSGRRFASPIVVSVIEDHSCQVNRSGRLRPIITTLNSVPPFSLKGEVDQFQAFKEAILT</sequence>
<evidence type="ECO:0000259" key="2">
    <source>
        <dbReference type="Pfam" id="PF03787"/>
    </source>
</evidence>
<proteinExistence type="predicted"/>
<dbReference type="InterPro" id="IPR007522">
    <property type="entry name" value="CRISPR-assoc_prot_TM1795"/>
</dbReference>
<name>A0ABU6BJE5_9BACL</name>
<keyword evidence="1" id="KW-0051">Antiviral defense</keyword>
<protein>
    <recommendedName>
        <fullName evidence="2">CRISPR type III-associated protein domain-containing protein</fullName>
    </recommendedName>
</protein>
<dbReference type="InterPro" id="IPR005537">
    <property type="entry name" value="RAMP_III_fam"/>
</dbReference>
<keyword evidence="4" id="KW-1185">Reference proteome</keyword>
<evidence type="ECO:0000256" key="1">
    <source>
        <dbReference type="ARBA" id="ARBA00023118"/>
    </source>
</evidence>
<comment type="caution">
    <text evidence="3">The sequence shown here is derived from an EMBL/GenBank/DDBJ whole genome shotgun (WGS) entry which is preliminary data.</text>
</comment>
<dbReference type="EMBL" id="JPYA02000003">
    <property type="protein sequence ID" value="MEB3751834.1"/>
    <property type="molecule type" value="Genomic_DNA"/>
</dbReference>
<dbReference type="NCBIfam" id="TIGR01894">
    <property type="entry name" value="cas_TM1795_cmr1"/>
    <property type="match status" value="1"/>
</dbReference>
<accession>A0ABU6BJE5</accession>
<feature type="domain" description="CRISPR type III-associated protein" evidence="2">
    <location>
        <begin position="7"/>
        <end position="139"/>
    </location>
</feature>
<evidence type="ECO:0000313" key="4">
    <source>
        <dbReference type="Proteomes" id="UP000029267"/>
    </source>
</evidence>